<evidence type="ECO:0000313" key="4">
    <source>
        <dbReference type="EMBL" id="MCH4295226.1"/>
    </source>
</evidence>
<dbReference type="AlphaFoldDB" id="A0AAJ1BI97"/>
<dbReference type="InterPro" id="IPR007863">
    <property type="entry name" value="Peptidase_M16_C"/>
</dbReference>
<keyword evidence="1" id="KW-0732">Signal</keyword>
<dbReference type="RefSeq" id="WP_240591468.1">
    <property type="nucleotide sequence ID" value="NZ_JAKUDL010000004.1"/>
</dbReference>
<evidence type="ECO:0000259" key="3">
    <source>
        <dbReference type="Pfam" id="PF05193"/>
    </source>
</evidence>
<dbReference type="Gene3D" id="3.30.830.10">
    <property type="entry name" value="Metalloenzyme, LuxS/M16 peptidase-like"/>
    <property type="match status" value="2"/>
</dbReference>
<sequence>MKKCKPLMIAAALALAGCAATEGNKGVEAPANAAFQLPAYERVTLDNGLTVFLMQQKEVPLITLSAVVRAGAVNDSVSGVSAITAESLMLGAGGKSKRDIENQVDFLGASLSANAGKEGSYVSAKFMAKDLDTMLPLFADVLRRPDFDAAEFDKLKQREVGGLIQAKESPRAVIGNYFGKLVYGEHPYGNASSGNSESVDSLTLAQVRAFYSGFYQPINTAISVVGDFDVAEMKAKLNARFGDWHNGSVTKMRSLEEGLPVLGKSRVLLVDKPDAMETTFVIGGMGISEDNPDAVGLTVVNTILGGRFTSWLNDELRVNAGLTYGARSGFTSYADSGLFQISTFTKTDTTEAAIDLALKTYDRLWQQGIDQATLDSAKAYVKGQFPPKFETSGQLAGLLSDMYLYGFDNSYINDFERKVDSLTLEETQRLINTYFPKDKLQFVLIGNAAKVAPVAAKYGEVTQVNIKDVGFGN</sequence>
<proteinExistence type="predicted"/>
<dbReference type="InterPro" id="IPR050361">
    <property type="entry name" value="MPP/UQCRC_Complex"/>
</dbReference>
<dbReference type="Proteomes" id="UP001297581">
    <property type="component" value="Unassembled WGS sequence"/>
</dbReference>
<feature type="domain" description="Peptidase M16 C-terminal" evidence="3">
    <location>
        <begin position="201"/>
        <end position="379"/>
    </location>
</feature>
<protein>
    <submittedName>
        <fullName evidence="4">Insulinase family protein</fullName>
    </submittedName>
</protein>
<gene>
    <name evidence="4" type="ORF">MJ923_13025</name>
</gene>
<dbReference type="PANTHER" id="PTHR11851:SF224">
    <property type="entry name" value="PROCESSING PROTEASE"/>
    <property type="match status" value="1"/>
</dbReference>
<dbReference type="InterPro" id="IPR011249">
    <property type="entry name" value="Metalloenz_LuxS/M16"/>
</dbReference>
<dbReference type="GO" id="GO:0046872">
    <property type="term" value="F:metal ion binding"/>
    <property type="evidence" value="ECO:0007669"/>
    <property type="project" value="InterPro"/>
</dbReference>
<feature type="chain" id="PRO_5042488513" evidence="1">
    <location>
        <begin position="20"/>
        <end position="473"/>
    </location>
</feature>
<feature type="domain" description="Peptidase M16 N-terminal" evidence="2">
    <location>
        <begin position="58"/>
        <end position="157"/>
    </location>
</feature>
<accession>A0AAJ1BI97</accession>
<name>A0AAJ1BI97_9GAMM</name>
<keyword evidence="5" id="KW-1185">Reference proteome</keyword>
<dbReference type="SUPFAM" id="SSF63411">
    <property type="entry name" value="LuxS/MPP-like metallohydrolase"/>
    <property type="match status" value="2"/>
</dbReference>
<dbReference type="PROSITE" id="PS51257">
    <property type="entry name" value="PROKAR_LIPOPROTEIN"/>
    <property type="match status" value="1"/>
</dbReference>
<dbReference type="PANTHER" id="PTHR11851">
    <property type="entry name" value="METALLOPROTEASE"/>
    <property type="match status" value="1"/>
</dbReference>
<dbReference type="Pfam" id="PF05193">
    <property type="entry name" value="Peptidase_M16_C"/>
    <property type="match status" value="1"/>
</dbReference>
<evidence type="ECO:0000313" key="5">
    <source>
        <dbReference type="Proteomes" id="UP001297581"/>
    </source>
</evidence>
<comment type="caution">
    <text evidence="4">The sequence shown here is derived from an EMBL/GenBank/DDBJ whole genome shotgun (WGS) entry which is preliminary data.</text>
</comment>
<reference evidence="4 5" key="1">
    <citation type="submission" date="2022-02" db="EMBL/GenBank/DDBJ databases">
        <title>The genome sequence of Shewanella sp. 3B26.</title>
        <authorList>
            <person name="Du J."/>
        </authorList>
    </citation>
    <scope>NUCLEOTIDE SEQUENCE [LARGE SCALE GENOMIC DNA]</scope>
    <source>
        <strain evidence="4 5">3B26</strain>
    </source>
</reference>
<dbReference type="EMBL" id="JAKUDL010000004">
    <property type="protein sequence ID" value="MCH4295226.1"/>
    <property type="molecule type" value="Genomic_DNA"/>
</dbReference>
<dbReference type="Pfam" id="PF00675">
    <property type="entry name" value="Peptidase_M16"/>
    <property type="match status" value="1"/>
</dbReference>
<evidence type="ECO:0000259" key="2">
    <source>
        <dbReference type="Pfam" id="PF00675"/>
    </source>
</evidence>
<organism evidence="4 5">
    <name type="scientific">Shewanella zhuhaiensis</name>
    <dbReference type="NCBI Taxonomy" id="2919576"/>
    <lineage>
        <taxon>Bacteria</taxon>
        <taxon>Pseudomonadati</taxon>
        <taxon>Pseudomonadota</taxon>
        <taxon>Gammaproteobacteria</taxon>
        <taxon>Alteromonadales</taxon>
        <taxon>Shewanellaceae</taxon>
        <taxon>Shewanella</taxon>
    </lineage>
</organism>
<evidence type="ECO:0000256" key="1">
    <source>
        <dbReference type="SAM" id="SignalP"/>
    </source>
</evidence>
<dbReference type="InterPro" id="IPR011765">
    <property type="entry name" value="Pept_M16_N"/>
</dbReference>
<feature type="signal peptide" evidence="1">
    <location>
        <begin position="1"/>
        <end position="19"/>
    </location>
</feature>